<name>A0ABU0NDU4_9MOLU</name>
<organism evidence="2 3">
    <name type="scientific">Mycoplasma yeatsii</name>
    <dbReference type="NCBI Taxonomy" id="51365"/>
    <lineage>
        <taxon>Bacteria</taxon>
        <taxon>Bacillati</taxon>
        <taxon>Mycoplasmatota</taxon>
        <taxon>Mollicutes</taxon>
        <taxon>Mycoplasmataceae</taxon>
        <taxon>Mycoplasma</taxon>
    </lineage>
</organism>
<keyword evidence="1" id="KW-0175">Coiled coil</keyword>
<comment type="caution">
    <text evidence="2">The sequence shown here is derived from an EMBL/GenBank/DDBJ whole genome shotgun (WGS) entry which is preliminary data.</text>
</comment>
<dbReference type="EMBL" id="JAUSWP010000001">
    <property type="protein sequence ID" value="MDQ0567605.1"/>
    <property type="molecule type" value="Genomic_DNA"/>
</dbReference>
<feature type="coiled-coil region" evidence="1">
    <location>
        <begin position="12"/>
        <end position="39"/>
    </location>
</feature>
<gene>
    <name evidence="2" type="ORF">J2Z63_000226</name>
</gene>
<dbReference type="Proteomes" id="UP001236620">
    <property type="component" value="Unassembled WGS sequence"/>
</dbReference>
<evidence type="ECO:0000313" key="3">
    <source>
        <dbReference type="Proteomes" id="UP001236620"/>
    </source>
</evidence>
<proteinExistence type="predicted"/>
<reference evidence="2" key="1">
    <citation type="submission" date="2023-07" db="EMBL/GenBank/DDBJ databases">
        <title>Genomic Encyclopedia of Type Strains, Phase IV (KMG-IV): sequencing the most valuable type-strain genomes for metagenomic binning, comparative biology and taxonomic classification.</title>
        <authorList>
            <person name="Goeker M."/>
        </authorList>
    </citation>
    <scope>NUCLEOTIDE SEQUENCE [LARGE SCALE GENOMIC DNA]</scope>
    <source>
        <strain evidence="2">DSM 22019</strain>
    </source>
</reference>
<sequence>MKFNENLFDNNLTFLSKLYQQKANEINKLEQEFREIKRKELYPNWRIFRRCKRKWITFAGIFELNLTMYEITDQITKKVKRFCYYHHSKLEELQYSKYDIDVLKYAVRSYLENTNTPLFLKQFLPSKQLINHYIKTSNIEEIIYENNQKLLTKTHQKLVDSNEQIYLEMDDFYVNHQQENLKKMRVREVILHTLDNNKRQLNDVINIFFTKNLDERNNEFNNLNYVFWNIKHFIKSFKNRWKIIVNGDAAKWISNLAEQLELKFCLDLFHIKKALNTAFSTNKFASQANKKYFKNRINKQFNLPWKDVFEQAIFSKDKEFFKQIYFEFLAEARRNNVPSSIVLNARSFYKMIMNNSKWLFENHKKFSSFTEHFVFNSFKKHIKKWQALFCFRNIKMKVIFKNLLKNQATVFL</sequence>
<protein>
    <submittedName>
        <fullName evidence="2">Uncharacterized protein</fullName>
    </submittedName>
</protein>
<dbReference type="RefSeq" id="WP_307444337.1">
    <property type="nucleotide sequence ID" value="NZ_JAUSWP010000001.1"/>
</dbReference>
<keyword evidence="3" id="KW-1185">Reference proteome</keyword>
<accession>A0ABU0NDU4</accession>
<dbReference type="NCBIfam" id="NF046004">
    <property type="entry name" value="ICE_Mbov_0401"/>
    <property type="match status" value="1"/>
</dbReference>
<evidence type="ECO:0000313" key="2">
    <source>
        <dbReference type="EMBL" id="MDQ0567605.1"/>
    </source>
</evidence>
<evidence type="ECO:0000256" key="1">
    <source>
        <dbReference type="SAM" id="Coils"/>
    </source>
</evidence>